<dbReference type="InterPro" id="IPR013324">
    <property type="entry name" value="RNA_pol_sigma_r3/r4-like"/>
</dbReference>
<dbReference type="InterPro" id="IPR036388">
    <property type="entry name" value="WH-like_DNA-bd_sf"/>
</dbReference>
<comment type="similarity">
    <text evidence="1">Belongs to the sigma-70 factor family. ECF subfamily.</text>
</comment>
<dbReference type="GO" id="GO:0006352">
    <property type="term" value="P:DNA-templated transcription initiation"/>
    <property type="evidence" value="ECO:0007669"/>
    <property type="project" value="InterPro"/>
</dbReference>
<dbReference type="PANTHER" id="PTHR43133">
    <property type="entry name" value="RNA POLYMERASE ECF-TYPE SIGMA FACTO"/>
    <property type="match status" value="1"/>
</dbReference>
<proteinExistence type="inferred from homology"/>
<keyword evidence="4" id="KW-0804">Transcription</keyword>
<dbReference type="PANTHER" id="PTHR43133:SF46">
    <property type="entry name" value="RNA POLYMERASE SIGMA-70 FACTOR ECF SUBFAMILY"/>
    <property type="match status" value="1"/>
</dbReference>
<keyword evidence="3" id="KW-0731">Sigma factor</keyword>
<dbReference type="InterPro" id="IPR039425">
    <property type="entry name" value="RNA_pol_sigma-70-like"/>
</dbReference>
<dbReference type="Gene3D" id="1.10.1740.10">
    <property type="match status" value="1"/>
</dbReference>
<keyword evidence="8" id="KW-1185">Reference proteome</keyword>
<organism evidence="7 8">
    <name type="scientific">Spirosoma endbachense</name>
    <dbReference type="NCBI Taxonomy" id="2666025"/>
    <lineage>
        <taxon>Bacteria</taxon>
        <taxon>Pseudomonadati</taxon>
        <taxon>Bacteroidota</taxon>
        <taxon>Cytophagia</taxon>
        <taxon>Cytophagales</taxon>
        <taxon>Cytophagaceae</taxon>
        <taxon>Spirosoma</taxon>
    </lineage>
</organism>
<dbReference type="SUPFAM" id="SSF88946">
    <property type="entry name" value="Sigma2 domain of RNA polymerase sigma factors"/>
    <property type="match status" value="1"/>
</dbReference>
<feature type="domain" description="RNA polymerase sigma-70 region 2" evidence="5">
    <location>
        <begin position="35"/>
        <end position="95"/>
    </location>
</feature>
<dbReference type="InterPro" id="IPR013325">
    <property type="entry name" value="RNA_pol_sigma_r2"/>
</dbReference>
<accession>A0A6P1W636</accession>
<reference evidence="7 8" key="1">
    <citation type="submission" date="2019-11" db="EMBL/GenBank/DDBJ databases">
        <title>Spirosoma endbachense sp. nov., isolated from a natural salt meadow.</title>
        <authorList>
            <person name="Rojas J."/>
            <person name="Ambika Manirajan B."/>
            <person name="Ratering S."/>
            <person name="Suarez C."/>
            <person name="Geissler-Plaum R."/>
            <person name="Schnell S."/>
        </authorList>
    </citation>
    <scope>NUCLEOTIDE SEQUENCE [LARGE SCALE GENOMIC DNA]</scope>
    <source>
        <strain evidence="7 8">I-24</strain>
    </source>
</reference>
<dbReference type="Pfam" id="PF08281">
    <property type="entry name" value="Sigma70_r4_2"/>
    <property type="match status" value="1"/>
</dbReference>
<dbReference type="InterPro" id="IPR007627">
    <property type="entry name" value="RNA_pol_sigma70_r2"/>
</dbReference>
<keyword evidence="2" id="KW-0805">Transcription regulation</keyword>
<dbReference type="InterPro" id="IPR013249">
    <property type="entry name" value="RNA_pol_sigma70_r4_t2"/>
</dbReference>
<sequence>MVSANRVMSSAVQQEDETSWWLRLLRGEPNALAFFYERYADWLLKYGLSVAYNRELVQDSVQELFIQIWNRRENLTVPQSVKYYLMVSLRRIILKDVMTGRLTTELFPDHTLAVDDQSGLDFEEVAEANVRKLQAAVRALPPRQQEVIFLRFFDKMSYEEITGLTGLDYQVLRNTIHRAIKALRQALIHNIDLLLPFFLLSTI</sequence>
<name>A0A6P1W636_9BACT</name>
<dbReference type="GO" id="GO:0003677">
    <property type="term" value="F:DNA binding"/>
    <property type="evidence" value="ECO:0007669"/>
    <property type="project" value="InterPro"/>
</dbReference>
<dbReference type="Proteomes" id="UP000464577">
    <property type="component" value="Chromosome"/>
</dbReference>
<dbReference type="GO" id="GO:0016987">
    <property type="term" value="F:sigma factor activity"/>
    <property type="evidence" value="ECO:0007669"/>
    <property type="project" value="UniProtKB-KW"/>
</dbReference>
<dbReference type="NCBIfam" id="TIGR02937">
    <property type="entry name" value="sigma70-ECF"/>
    <property type="match status" value="1"/>
</dbReference>
<dbReference type="EMBL" id="CP045997">
    <property type="protein sequence ID" value="QHV99499.1"/>
    <property type="molecule type" value="Genomic_DNA"/>
</dbReference>
<evidence type="ECO:0000256" key="2">
    <source>
        <dbReference type="ARBA" id="ARBA00023015"/>
    </source>
</evidence>
<evidence type="ECO:0000256" key="4">
    <source>
        <dbReference type="ARBA" id="ARBA00023163"/>
    </source>
</evidence>
<dbReference type="CDD" id="cd06171">
    <property type="entry name" value="Sigma70_r4"/>
    <property type="match status" value="1"/>
</dbReference>
<dbReference type="Gene3D" id="1.10.10.10">
    <property type="entry name" value="Winged helix-like DNA-binding domain superfamily/Winged helix DNA-binding domain"/>
    <property type="match status" value="1"/>
</dbReference>
<dbReference type="RefSeq" id="WP_162389899.1">
    <property type="nucleotide sequence ID" value="NZ_CP045997.1"/>
</dbReference>
<feature type="domain" description="RNA polymerase sigma factor 70 region 4 type 2" evidence="6">
    <location>
        <begin position="132"/>
        <end position="183"/>
    </location>
</feature>
<dbReference type="Pfam" id="PF04542">
    <property type="entry name" value="Sigma70_r2"/>
    <property type="match status" value="1"/>
</dbReference>
<dbReference type="SUPFAM" id="SSF88659">
    <property type="entry name" value="Sigma3 and sigma4 domains of RNA polymerase sigma factors"/>
    <property type="match status" value="1"/>
</dbReference>
<gene>
    <name evidence="7" type="ORF">GJR95_32795</name>
</gene>
<evidence type="ECO:0000259" key="5">
    <source>
        <dbReference type="Pfam" id="PF04542"/>
    </source>
</evidence>
<evidence type="ECO:0000259" key="6">
    <source>
        <dbReference type="Pfam" id="PF08281"/>
    </source>
</evidence>
<dbReference type="KEGG" id="senf:GJR95_32795"/>
<protein>
    <submittedName>
        <fullName evidence="7">Sigma-70 family RNA polymerase sigma factor</fullName>
    </submittedName>
</protein>
<dbReference type="InterPro" id="IPR014284">
    <property type="entry name" value="RNA_pol_sigma-70_dom"/>
</dbReference>
<dbReference type="AlphaFoldDB" id="A0A6P1W636"/>
<evidence type="ECO:0000313" key="7">
    <source>
        <dbReference type="EMBL" id="QHV99499.1"/>
    </source>
</evidence>
<evidence type="ECO:0000313" key="8">
    <source>
        <dbReference type="Proteomes" id="UP000464577"/>
    </source>
</evidence>
<evidence type="ECO:0000256" key="1">
    <source>
        <dbReference type="ARBA" id="ARBA00010641"/>
    </source>
</evidence>
<evidence type="ECO:0000256" key="3">
    <source>
        <dbReference type="ARBA" id="ARBA00023082"/>
    </source>
</evidence>